<reference evidence="3 4" key="1">
    <citation type="submission" date="2019-04" db="EMBL/GenBank/DDBJ databases">
        <authorList>
            <consortium name="Pathogen Informatics"/>
        </authorList>
    </citation>
    <scope>NUCLEOTIDE SEQUENCE [LARGE SCALE GENOMIC DNA]</scope>
    <source>
        <strain evidence="3 4">NCTC9185</strain>
    </source>
</reference>
<gene>
    <name evidence="3" type="ORF">NCTC9185_01022</name>
</gene>
<evidence type="ECO:0000256" key="1">
    <source>
        <dbReference type="SAM" id="MobiDB-lite"/>
    </source>
</evidence>
<organism evidence="3 4">
    <name type="scientific">Raoultella terrigena</name>
    <name type="common">Klebsiella terrigena</name>
    <dbReference type="NCBI Taxonomy" id="577"/>
    <lineage>
        <taxon>Bacteria</taxon>
        <taxon>Pseudomonadati</taxon>
        <taxon>Pseudomonadota</taxon>
        <taxon>Gammaproteobacteria</taxon>
        <taxon>Enterobacterales</taxon>
        <taxon>Enterobacteriaceae</taxon>
        <taxon>Klebsiella/Raoultella group</taxon>
        <taxon>Raoultella</taxon>
    </lineage>
</organism>
<accession>A0A4U9CTF5</accession>
<keyword evidence="2" id="KW-0732">Signal</keyword>
<feature type="compositionally biased region" description="Basic residues" evidence="1">
    <location>
        <begin position="103"/>
        <end position="113"/>
    </location>
</feature>
<evidence type="ECO:0000256" key="2">
    <source>
        <dbReference type="SAM" id="SignalP"/>
    </source>
</evidence>
<dbReference type="Proteomes" id="UP000339249">
    <property type="component" value="Unassembled WGS sequence"/>
</dbReference>
<feature type="signal peptide" evidence="2">
    <location>
        <begin position="1"/>
        <end position="24"/>
    </location>
</feature>
<dbReference type="EMBL" id="CABDVU010000001">
    <property type="protein sequence ID" value="VTN09139.1"/>
    <property type="molecule type" value="Genomic_DNA"/>
</dbReference>
<feature type="chain" id="PRO_5020354810" evidence="2">
    <location>
        <begin position="25"/>
        <end position="113"/>
    </location>
</feature>
<proteinExistence type="predicted"/>
<name>A0A4U9CTF5_RAOTE</name>
<dbReference type="AlphaFoldDB" id="A0A4U9CTF5"/>
<sequence length="113" mass="12337">MKALRIMGYYFALLVMILPWRAQAADADDFVTANRSQQARLLEQWAAAPQAQRLPLLRALAAETLQVDSSGHAFSNQQALGRGGGTFRQPQTGAAHQPPAQPGRRRAGHGTCW</sequence>
<protein>
    <submittedName>
        <fullName evidence="3">Branched-chain amino acid ABC-type transport system, permease components</fullName>
    </submittedName>
</protein>
<feature type="region of interest" description="Disordered" evidence="1">
    <location>
        <begin position="75"/>
        <end position="113"/>
    </location>
</feature>
<evidence type="ECO:0000313" key="3">
    <source>
        <dbReference type="EMBL" id="VTN09139.1"/>
    </source>
</evidence>
<evidence type="ECO:0000313" key="4">
    <source>
        <dbReference type="Proteomes" id="UP000339249"/>
    </source>
</evidence>